<evidence type="ECO:0000313" key="1">
    <source>
        <dbReference type="EMBL" id="CAD9704006.1"/>
    </source>
</evidence>
<proteinExistence type="predicted"/>
<gene>
    <name evidence="1" type="ORF">QSP1433_LOCUS15526</name>
</gene>
<organism evidence="1">
    <name type="scientific">Mucochytrium quahogii</name>
    <dbReference type="NCBI Taxonomy" id="96639"/>
    <lineage>
        <taxon>Eukaryota</taxon>
        <taxon>Sar</taxon>
        <taxon>Stramenopiles</taxon>
        <taxon>Bigyra</taxon>
        <taxon>Labyrinthulomycetes</taxon>
        <taxon>Thraustochytrida</taxon>
        <taxon>Thraustochytriidae</taxon>
        <taxon>Mucochytrium</taxon>
    </lineage>
</organism>
<protein>
    <submittedName>
        <fullName evidence="1">Uncharacterized protein</fullName>
    </submittedName>
</protein>
<accession>A0A7S2SM03</accession>
<reference evidence="1" key="1">
    <citation type="submission" date="2021-01" db="EMBL/GenBank/DDBJ databases">
        <authorList>
            <person name="Corre E."/>
            <person name="Pelletier E."/>
            <person name="Niang G."/>
            <person name="Scheremetjew M."/>
            <person name="Finn R."/>
            <person name="Kale V."/>
            <person name="Holt S."/>
            <person name="Cochrane G."/>
            <person name="Meng A."/>
            <person name="Brown T."/>
            <person name="Cohen L."/>
        </authorList>
    </citation>
    <scope>NUCLEOTIDE SEQUENCE</scope>
    <source>
        <strain evidence="1">NY070348D</strain>
    </source>
</reference>
<dbReference type="AlphaFoldDB" id="A0A7S2SM03"/>
<sequence length="124" mass="13972">MSHKQKFKLKPKPFETKPKPEMKIGFTLLCIASATSARSLTGSLRTATSEQVEQGLDRPGEWVHCANQGGECARMPQDKQVWVRYSNSQGRIFYKRAFQKALCTDGYFGVQPDANTDKACSFYN</sequence>
<name>A0A7S2SM03_9STRA</name>
<dbReference type="EMBL" id="HBHK01024617">
    <property type="protein sequence ID" value="CAD9704006.1"/>
    <property type="molecule type" value="Transcribed_RNA"/>
</dbReference>